<dbReference type="RefSeq" id="WP_122195449.1">
    <property type="nucleotide sequence ID" value="NZ_JBHSKC010000004.1"/>
</dbReference>
<reference evidence="4 5" key="1">
    <citation type="submission" date="2018-10" db="EMBL/GenBank/DDBJ databases">
        <title>Isolation from soil.</title>
        <authorList>
            <person name="Hu J."/>
        </authorList>
    </citation>
    <scope>NUCLEOTIDE SEQUENCE [LARGE SCALE GENOMIC DNA]</scope>
    <source>
        <strain evidence="4 5">NEAU-Ht49</strain>
    </source>
</reference>
<feature type="transmembrane region" description="Helical" evidence="2">
    <location>
        <begin position="6"/>
        <end position="26"/>
    </location>
</feature>
<keyword evidence="2" id="KW-0472">Membrane</keyword>
<evidence type="ECO:0000256" key="1">
    <source>
        <dbReference type="SAM" id="MobiDB-lite"/>
    </source>
</evidence>
<dbReference type="InterPro" id="IPR036249">
    <property type="entry name" value="Thioredoxin-like_sf"/>
</dbReference>
<evidence type="ECO:0000256" key="2">
    <source>
        <dbReference type="SAM" id="Phobius"/>
    </source>
</evidence>
<evidence type="ECO:0000313" key="4">
    <source>
        <dbReference type="EMBL" id="RMI43019.1"/>
    </source>
</evidence>
<organism evidence="4 5">
    <name type="scientific">Actinomadura harenae</name>
    <dbReference type="NCBI Taxonomy" id="2483351"/>
    <lineage>
        <taxon>Bacteria</taxon>
        <taxon>Bacillati</taxon>
        <taxon>Actinomycetota</taxon>
        <taxon>Actinomycetes</taxon>
        <taxon>Streptosporangiales</taxon>
        <taxon>Thermomonosporaceae</taxon>
        <taxon>Actinomadura</taxon>
    </lineage>
</organism>
<accession>A0A3M2LZY2</accession>
<evidence type="ECO:0000259" key="3">
    <source>
        <dbReference type="PROSITE" id="PS51352"/>
    </source>
</evidence>
<dbReference type="AlphaFoldDB" id="A0A3M2LZY2"/>
<name>A0A3M2LZY2_9ACTN</name>
<keyword evidence="5" id="KW-1185">Reference proteome</keyword>
<feature type="domain" description="Thioredoxin" evidence="3">
    <location>
        <begin position="48"/>
        <end position="175"/>
    </location>
</feature>
<dbReference type="OrthoDB" id="128449at2"/>
<sequence length="175" mass="18401">MPYLTTATVIFGALTILNLLLTVTVLRRLRDQGQHEEHPAPALPFAMQESGSPAPEVDATDVDGRPVSIPGDVRLVGFFSGSCRSCRDHVNPFLAYVEGMRDGDALAVVSGTAEDTEDLVTALGGAARVVQEPQRGPVTSGFDVSVFPSFFLLGPDGTIVASHTSIRLIPGQAAA</sequence>
<comment type="caution">
    <text evidence="4">The sequence shown here is derived from an EMBL/GenBank/DDBJ whole genome shotgun (WGS) entry which is preliminary data.</text>
</comment>
<dbReference type="EMBL" id="RFFG01000028">
    <property type="protein sequence ID" value="RMI43019.1"/>
    <property type="molecule type" value="Genomic_DNA"/>
</dbReference>
<dbReference type="Proteomes" id="UP000282674">
    <property type="component" value="Unassembled WGS sequence"/>
</dbReference>
<keyword evidence="2" id="KW-0812">Transmembrane</keyword>
<dbReference type="PROSITE" id="PS51352">
    <property type="entry name" value="THIOREDOXIN_2"/>
    <property type="match status" value="1"/>
</dbReference>
<evidence type="ECO:0000313" key="5">
    <source>
        <dbReference type="Proteomes" id="UP000282674"/>
    </source>
</evidence>
<keyword evidence="2" id="KW-1133">Transmembrane helix</keyword>
<dbReference type="SUPFAM" id="SSF52833">
    <property type="entry name" value="Thioredoxin-like"/>
    <property type="match status" value="1"/>
</dbReference>
<protein>
    <recommendedName>
        <fullName evidence="3">Thioredoxin domain-containing protein</fullName>
    </recommendedName>
</protein>
<gene>
    <name evidence="4" type="ORF">EBO15_17420</name>
</gene>
<proteinExistence type="predicted"/>
<feature type="region of interest" description="Disordered" evidence="1">
    <location>
        <begin position="32"/>
        <end position="61"/>
    </location>
</feature>
<dbReference type="InterPro" id="IPR013766">
    <property type="entry name" value="Thioredoxin_domain"/>
</dbReference>
<dbReference type="Gene3D" id="3.40.30.10">
    <property type="entry name" value="Glutaredoxin"/>
    <property type="match status" value="1"/>
</dbReference>